<evidence type="ECO:0000313" key="2">
    <source>
        <dbReference type="Proteomes" id="UP001163823"/>
    </source>
</evidence>
<comment type="caution">
    <text evidence="1">The sequence shown here is derived from an EMBL/GenBank/DDBJ whole genome shotgun (WGS) entry which is preliminary data.</text>
</comment>
<dbReference type="Proteomes" id="UP001163823">
    <property type="component" value="Chromosome 12"/>
</dbReference>
<sequence>MDQRVEQIEKNMVSLISGQAEIKNDIMNRMNELFGELGAKMESLSAYDEAEISTAQPRGRRYNNTFLNSKMKLDFPRYNGEADPTSWLCRAEQFFLLYETAVMECIAIASFHLENDAQLWYQILK</sequence>
<accession>A0AAD7PCC6</accession>
<evidence type="ECO:0000313" key="1">
    <source>
        <dbReference type="EMBL" id="KAJ7949917.1"/>
    </source>
</evidence>
<keyword evidence="2" id="KW-1185">Reference proteome</keyword>
<organism evidence="1 2">
    <name type="scientific">Quillaja saponaria</name>
    <name type="common">Soap bark tree</name>
    <dbReference type="NCBI Taxonomy" id="32244"/>
    <lineage>
        <taxon>Eukaryota</taxon>
        <taxon>Viridiplantae</taxon>
        <taxon>Streptophyta</taxon>
        <taxon>Embryophyta</taxon>
        <taxon>Tracheophyta</taxon>
        <taxon>Spermatophyta</taxon>
        <taxon>Magnoliopsida</taxon>
        <taxon>eudicotyledons</taxon>
        <taxon>Gunneridae</taxon>
        <taxon>Pentapetalae</taxon>
        <taxon>rosids</taxon>
        <taxon>fabids</taxon>
        <taxon>Fabales</taxon>
        <taxon>Quillajaceae</taxon>
        <taxon>Quillaja</taxon>
    </lineage>
</organism>
<dbReference type="AlphaFoldDB" id="A0AAD7PCC6"/>
<reference evidence="1" key="1">
    <citation type="journal article" date="2023" name="Science">
        <title>Elucidation of the pathway for biosynthesis of saponin adjuvants from the soapbark tree.</title>
        <authorList>
            <person name="Reed J."/>
            <person name="Orme A."/>
            <person name="El-Demerdash A."/>
            <person name="Owen C."/>
            <person name="Martin L.B.B."/>
            <person name="Misra R.C."/>
            <person name="Kikuchi S."/>
            <person name="Rejzek M."/>
            <person name="Martin A.C."/>
            <person name="Harkess A."/>
            <person name="Leebens-Mack J."/>
            <person name="Louveau T."/>
            <person name="Stephenson M.J."/>
            <person name="Osbourn A."/>
        </authorList>
    </citation>
    <scope>NUCLEOTIDE SEQUENCE</scope>
    <source>
        <strain evidence="1">S10</strain>
    </source>
</reference>
<protein>
    <submittedName>
        <fullName evidence="1">Organic solute transporter Ost-alpha</fullName>
    </submittedName>
</protein>
<name>A0AAD7PCC6_QUISA</name>
<gene>
    <name evidence="1" type="ORF">O6P43_030199</name>
</gene>
<dbReference type="EMBL" id="JARAOO010000012">
    <property type="protein sequence ID" value="KAJ7949917.1"/>
    <property type="molecule type" value="Genomic_DNA"/>
</dbReference>
<proteinExistence type="predicted"/>
<dbReference type="KEGG" id="qsa:O6P43_030199"/>